<dbReference type="EMBL" id="JAGQHR010000012">
    <property type="protein sequence ID" value="MCA9726234.1"/>
    <property type="molecule type" value="Genomic_DNA"/>
</dbReference>
<dbReference type="Proteomes" id="UP000697710">
    <property type="component" value="Unassembled WGS sequence"/>
</dbReference>
<feature type="compositionally biased region" description="Low complexity" evidence="1">
    <location>
        <begin position="102"/>
        <end position="117"/>
    </location>
</feature>
<accession>A0A956LVC4</accession>
<dbReference type="AlphaFoldDB" id="A0A956LVC4"/>
<feature type="region of interest" description="Disordered" evidence="1">
    <location>
        <begin position="162"/>
        <end position="209"/>
    </location>
</feature>
<reference evidence="2" key="1">
    <citation type="submission" date="2020-04" db="EMBL/GenBank/DDBJ databases">
        <authorList>
            <person name="Zhang T."/>
        </authorList>
    </citation>
    <scope>NUCLEOTIDE SEQUENCE</scope>
    <source>
        <strain evidence="2">HKST-UBA01</strain>
    </source>
</reference>
<reference evidence="2" key="2">
    <citation type="journal article" date="2021" name="Microbiome">
        <title>Successional dynamics and alternative stable states in a saline activated sludge microbial community over 9 years.</title>
        <authorList>
            <person name="Wang Y."/>
            <person name="Ye J."/>
            <person name="Ju F."/>
            <person name="Liu L."/>
            <person name="Boyd J.A."/>
            <person name="Deng Y."/>
            <person name="Parks D.H."/>
            <person name="Jiang X."/>
            <person name="Yin X."/>
            <person name="Woodcroft B.J."/>
            <person name="Tyson G.W."/>
            <person name="Hugenholtz P."/>
            <person name="Polz M.F."/>
            <person name="Zhang T."/>
        </authorList>
    </citation>
    <scope>NUCLEOTIDE SEQUENCE</scope>
    <source>
        <strain evidence="2">HKST-UBA01</strain>
    </source>
</reference>
<proteinExistence type="predicted"/>
<evidence type="ECO:0000256" key="1">
    <source>
        <dbReference type="SAM" id="MobiDB-lite"/>
    </source>
</evidence>
<name>A0A956LVC4_UNCEI</name>
<evidence type="ECO:0000313" key="3">
    <source>
        <dbReference type="Proteomes" id="UP000697710"/>
    </source>
</evidence>
<organism evidence="2 3">
    <name type="scientific">Eiseniibacteriota bacterium</name>
    <dbReference type="NCBI Taxonomy" id="2212470"/>
    <lineage>
        <taxon>Bacteria</taxon>
        <taxon>Candidatus Eiseniibacteriota</taxon>
    </lineage>
</organism>
<feature type="compositionally biased region" description="Basic and acidic residues" evidence="1">
    <location>
        <begin position="118"/>
        <end position="142"/>
    </location>
</feature>
<protein>
    <submittedName>
        <fullName evidence="2">AgmX/PglI C-terminal domain-containing protein</fullName>
    </submittedName>
</protein>
<dbReference type="NCBIfam" id="NF033768">
    <property type="entry name" value="myxo_SS_tail"/>
    <property type="match status" value="1"/>
</dbReference>
<feature type="compositionally biased region" description="Low complexity" evidence="1">
    <location>
        <begin position="162"/>
        <end position="177"/>
    </location>
</feature>
<dbReference type="InterPro" id="IPR049806">
    <property type="entry name" value="MasK-like_C"/>
</dbReference>
<gene>
    <name evidence="2" type="ORF">KC729_01020</name>
</gene>
<sequence length="342" mass="36803">MARALTMARVPAAYRQPLLGRPDPRLTRCLTASSALGALVLVLIVLTPARHAEVQVQEVPRRLARLILEPPKPVTLPPAPEVHAQLPEPVVEEAAPEPPPQAEVQPQKQPEPRQVGQRRQEVEQREDVGRAGREQAKKEVRESLAQTQQEVKQTLADVSAALSSVKSESKSSAAPRRGQPRRGRQQGDLAQVESGQTVDRGAGSDDGPISATLLDIGSITEVRSDLASADPSAAAGGGGAFTPGAYRSNASLLAVVRRYAPGIQYCYDNELKHDASLHGKMVLVLTVQASGEVSEVDLAEDTVGSSRLRECVLAQVREWRFPAIQEGVVTFRTPFVFTPPNS</sequence>
<evidence type="ECO:0000313" key="2">
    <source>
        <dbReference type="EMBL" id="MCA9726234.1"/>
    </source>
</evidence>
<feature type="region of interest" description="Disordered" evidence="1">
    <location>
        <begin position="92"/>
        <end position="148"/>
    </location>
</feature>
<comment type="caution">
    <text evidence="2">The sequence shown here is derived from an EMBL/GenBank/DDBJ whole genome shotgun (WGS) entry which is preliminary data.</text>
</comment>